<dbReference type="Pfam" id="PF12680">
    <property type="entry name" value="SnoaL_2"/>
    <property type="match status" value="1"/>
</dbReference>
<proteinExistence type="predicted"/>
<dbReference type="Gene3D" id="3.10.450.50">
    <property type="match status" value="1"/>
</dbReference>
<organism evidence="2 3">
    <name type="scientific">Streptomyces tardus</name>
    <dbReference type="NCBI Taxonomy" id="2780544"/>
    <lineage>
        <taxon>Bacteria</taxon>
        <taxon>Bacillati</taxon>
        <taxon>Actinomycetota</taxon>
        <taxon>Actinomycetes</taxon>
        <taxon>Kitasatosporales</taxon>
        <taxon>Streptomycetaceae</taxon>
        <taxon>Streptomyces</taxon>
    </lineage>
</organism>
<accession>A0A949JEA3</accession>
<dbReference type="EMBL" id="JAELVF020000001">
    <property type="protein sequence ID" value="MBU7597852.1"/>
    <property type="molecule type" value="Genomic_DNA"/>
</dbReference>
<name>A0A949JEA3_9ACTN</name>
<protein>
    <submittedName>
        <fullName evidence="2">Nuclear transport factor 2 family protein</fullName>
    </submittedName>
</protein>
<evidence type="ECO:0000313" key="2">
    <source>
        <dbReference type="EMBL" id="MBU7597852.1"/>
    </source>
</evidence>
<evidence type="ECO:0000313" key="3">
    <source>
        <dbReference type="Proteomes" id="UP000694501"/>
    </source>
</evidence>
<dbReference type="InterPro" id="IPR037401">
    <property type="entry name" value="SnoaL-like"/>
</dbReference>
<dbReference type="RefSeq" id="WP_211040931.1">
    <property type="nucleotide sequence ID" value="NZ_JAELVF020000001.1"/>
</dbReference>
<comment type="caution">
    <text evidence="2">The sequence shown here is derived from an EMBL/GenBank/DDBJ whole genome shotgun (WGS) entry which is preliminary data.</text>
</comment>
<dbReference type="AlphaFoldDB" id="A0A949JEA3"/>
<dbReference type="InterPro" id="IPR032710">
    <property type="entry name" value="NTF2-like_dom_sf"/>
</dbReference>
<reference evidence="2" key="1">
    <citation type="submission" date="2021-06" db="EMBL/GenBank/DDBJ databases">
        <title>Sequencing of actinobacteria type strains.</title>
        <authorList>
            <person name="Nguyen G.-S."/>
            <person name="Wentzel A."/>
        </authorList>
    </citation>
    <scope>NUCLEOTIDE SEQUENCE</scope>
    <source>
        <strain evidence="2">P38-E01</strain>
    </source>
</reference>
<evidence type="ECO:0000259" key="1">
    <source>
        <dbReference type="Pfam" id="PF12680"/>
    </source>
</evidence>
<dbReference type="Proteomes" id="UP000694501">
    <property type="component" value="Unassembled WGS sequence"/>
</dbReference>
<gene>
    <name evidence="2" type="ORF">JGS22_009535</name>
</gene>
<feature type="domain" description="SnoaL-like" evidence="1">
    <location>
        <begin position="8"/>
        <end position="110"/>
    </location>
</feature>
<keyword evidence="3" id="KW-1185">Reference proteome</keyword>
<sequence>MADLNAVVERYLDIWNEPDAERRAKAISEQFTDDAVYVDPLASVAGHDGMGAVVQGAQEQFAGLRFELLGEVDAHHNIARFRWGLVAQAGAEPIAIGFDVAVTTEDGRIQGVYGFLDKVPG</sequence>
<dbReference type="SUPFAM" id="SSF54427">
    <property type="entry name" value="NTF2-like"/>
    <property type="match status" value="1"/>
</dbReference>